<dbReference type="PANTHER" id="PTHR30509:SF9">
    <property type="entry name" value="MULTIDRUG RESISTANCE PROTEIN MDTO"/>
    <property type="match status" value="1"/>
</dbReference>
<feature type="transmembrane region" description="Helical" evidence="6">
    <location>
        <begin position="113"/>
        <end position="132"/>
    </location>
</feature>
<evidence type="ECO:0000313" key="8">
    <source>
        <dbReference type="EMBL" id="CAB4344611.1"/>
    </source>
</evidence>
<keyword evidence="2" id="KW-1003">Cell membrane</keyword>
<name>A0A6J5ZQ46_9ZZZZ</name>
<organism evidence="8">
    <name type="scientific">freshwater metagenome</name>
    <dbReference type="NCBI Taxonomy" id="449393"/>
    <lineage>
        <taxon>unclassified sequences</taxon>
        <taxon>metagenomes</taxon>
        <taxon>ecological metagenomes</taxon>
    </lineage>
</organism>
<sequence length="632" mass="66482">MSIGIAIYGPTGAFPFAVGSLFVGLADQRGDFDERVRGLVVAGVLVTVATFIGVSVSGSFLAHIVVAGIFAAFCGYIGLAGPRAALAGVVALVAFTAFSGTPEPLSAVLPTTLKVLVSAVVMATVIAAPMLAGRLGGLRTDVVVTLRAQAFALRGLIGGIDGTNVASKLVAARSRVAASGCYGQTLEWFEQMLSDTEAMRFGFFALHGALDERDRAQQERVEQFKLAAGELLMTLASALEIPASRRRIGPALGAFNAAAGACGEGLGPRSAVALARIKIAAHSLSQSVSGRWPIGRHCQFSRRLRAPIEPISKLLHRRDPGSVFTRHAIRVSGLIVLATGIAQLDPLDHSFWIPLTVAWITKPDFAGTTMRVAQRVLGTAIGVIASVLLVDLIGSTVPLEVVMFAAGAMITVAFLAANYTVCTVGVTIWLMALLDIGSAPTGARVLQTLAAGLLVMAASRIWPTRTSSQAAAGLADLATALRNYCTSIMGVDRTERTETRAMMLAASLKATTVVEESGHEPGRHLIHYDYALQIDEDLRAATAIAASFDELDESGQGLQLASPRSEITESSLSSLDHLAVRLRAVQESGVVTLGDGHGHQTTTPFERLVSEADRQLDELAVYRQRVSVAARN</sequence>
<feature type="transmembrane region" description="Helical" evidence="6">
    <location>
        <begin position="376"/>
        <end position="397"/>
    </location>
</feature>
<evidence type="ECO:0000256" key="4">
    <source>
        <dbReference type="ARBA" id="ARBA00022989"/>
    </source>
</evidence>
<comment type="subcellular location">
    <subcellularLocation>
        <location evidence="1">Cell membrane</location>
        <topology evidence="1">Multi-pass membrane protein</topology>
    </subcellularLocation>
</comment>
<evidence type="ECO:0000256" key="3">
    <source>
        <dbReference type="ARBA" id="ARBA00022692"/>
    </source>
</evidence>
<evidence type="ECO:0000256" key="2">
    <source>
        <dbReference type="ARBA" id="ARBA00022475"/>
    </source>
</evidence>
<dbReference type="Pfam" id="PF13515">
    <property type="entry name" value="FUSC_2"/>
    <property type="match status" value="1"/>
</dbReference>
<evidence type="ECO:0000259" key="7">
    <source>
        <dbReference type="Pfam" id="PF13515"/>
    </source>
</evidence>
<dbReference type="AlphaFoldDB" id="A0A6J5ZQ46"/>
<evidence type="ECO:0000256" key="5">
    <source>
        <dbReference type="ARBA" id="ARBA00023136"/>
    </source>
</evidence>
<feature type="transmembrane region" description="Helical" evidence="6">
    <location>
        <begin position="84"/>
        <end position="101"/>
    </location>
</feature>
<reference evidence="8" key="1">
    <citation type="submission" date="2020-05" db="EMBL/GenBank/DDBJ databases">
        <authorList>
            <person name="Chiriac C."/>
            <person name="Salcher M."/>
            <person name="Ghai R."/>
            <person name="Kavagutti S V."/>
        </authorList>
    </citation>
    <scope>NUCLEOTIDE SEQUENCE</scope>
</reference>
<feature type="transmembrane region" description="Helical" evidence="6">
    <location>
        <begin position="60"/>
        <end position="79"/>
    </location>
</feature>
<keyword evidence="5 6" id="KW-0472">Membrane</keyword>
<dbReference type="GO" id="GO:0005886">
    <property type="term" value="C:plasma membrane"/>
    <property type="evidence" value="ECO:0007669"/>
    <property type="project" value="UniProtKB-SubCell"/>
</dbReference>
<keyword evidence="3 6" id="KW-0812">Transmembrane</keyword>
<feature type="transmembrane region" description="Helical" evidence="6">
    <location>
        <begin position="403"/>
        <end position="433"/>
    </location>
</feature>
<gene>
    <name evidence="8" type="ORF">UFOPK3547_00959</name>
</gene>
<proteinExistence type="predicted"/>
<dbReference type="PANTHER" id="PTHR30509">
    <property type="entry name" value="P-HYDROXYBENZOIC ACID EFFLUX PUMP SUBUNIT-RELATED"/>
    <property type="match status" value="1"/>
</dbReference>
<feature type="transmembrane region" description="Helical" evidence="6">
    <location>
        <begin position="6"/>
        <end position="26"/>
    </location>
</feature>
<feature type="transmembrane region" description="Helical" evidence="6">
    <location>
        <begin position="38"/>
        <end position="54"/>
    </location>
</feature>
<dbReference type="InterPro" id="IPR049453">
    <property type="entry name" value="Memb_transporter_dom"/>
</dbReference>
<evidence type="ECO:0000256" key="6">
    <source>
        <dbReference type="SAM" id="Phobius"/>
    </source>
</evidence>
<protein>
    <submittedName>
        <fullName evidence="8">Unannotated protein</fullName>
    </submittedName>
</protein>
<accession>A0A6J5ZQ46</accession>
<feature type="domain" description="Integral membrane bound transporter" evidence="7">
    <location>
        <begin position="337"/>
        <end position="457"/>
    </location>
</feature>
<keyword evidence="4 6" id="KW-1133">Transmembrane helix</keyword>
<evidence type="ECO:0000256" key="1">
    <source>
        <dbReference type="ARBA" id="ARBA00004651"/>
    </source>
</evidence>
<dbReference type="EMBL" id="CAESAN010000073">
    <property type="protein sequence ID" value="CAB4344611.1"/>
    <property type="molecule type" value="Genomic_DNA"/>
</dbReference>